<evidence type="ECO:0000256" key="9">
    <source>
        <dbReference type="ARBA" id="ARBA00034078"/>
    </source>
</evidence>
<comment type="function">
    <text evidence="1">Iron-sulfur subunit of the cytochrome bc1 complex, an essential component of the respiratory electron transport chain required for ATP synthesis. The bc1 complex catalyzes the oxidation of menaquinol and the reduction of cytochrome c in the respiratory chain. The bc1 complex operates through a Q-cycle mechanism that couples electron transfer to generation of the proton gradient that drives ATP synthesis.</text>
</comment>
<dbReference type="InterPro" id="IPR006311">
    <property type="entry name" value="TAT_signal"/>
</dbReference>
<dbReference type="Proteomes" id="UP000181951">
    <property type="component" value="Unassembled WGS sequence"/>
</dbReference>
<dbReference type="SUPFAM" id="SSF50022">
    <property type="entry name" value="ISP domain"/>
    <property type="match status" value="1"/>
</dbReference>
<evidence type="ECO:0000256" key="5">
    <source>
        <dbReference type="ARBA" id="ARBA00023004"/>
    </source>
</evidence>
<accession>A0A1H8IDY5</accession>
<gene>
    <name evidence="11" type="ORF">SAMN05216267_100842</name>
</gene>
<dbReference type="GO" id="GO:0051213">
    <property type="term" value="F:dioxygenase activity"/>
    <property type="evidence" value="ECO:0007669"/>
    <property type="project" value="UniProtKB-KW"/>
</dbReference>
<dbReference type="GO" id="GO:0051537">
    <property type="term" value="F:2 iron, 2 sulfur cluster binding"/>
    <property type="evidence" value="ECO:0007669"/>
    <property type="project" value="UniProtKB-KW"/>
</dbReference>
<dbReference type="AlphaFoldDB" id="A0A1H8IDY5"/>
<feature type="domain" description="Rieske" evidence="10">
    <location>
        <begin position="53"/>
        <end position="145"/>
    </location>
</feature>
<evidence type="ECO:0000256" key="2">
    <source>
        <dbReference type="ARBA" id="ARBA00015816"/>
    </source>
</evidence>
<keyword evidence="4" id="KW-0479">Metal-binding</keyword>
<dbReference type="PROSITE" id="PS51296">
    <property type="entry name" value="RIESKE"/>
    <property type="match status" value="1"/>
</dbReference>
<dbReference type="InterPro" id="IPR014349">
    <property type="entry name" value="Rieske_Fe-S_prot"/>
</dbReference>
<dbReference type="GO" id="GO:0016020">
    <property type="term" value="C:membrane"/>
    <property type="evidence" value="ECO:0007669"/>
    <property type="project" value="InterPro"/>
</dbReference>
<dbReference type="InterPro" id="IPR017941">
    <property type="entry name" value="Rieske_2Fe-2S"/>
</dbReference>
<evidence type="ECO:0000256" key="8">
    <source>
        <dbReference type="ARBA" id="ARBA00029586"/>
    </source>
</evidence>
<evidence type="ECO:0000256" key="1">
    <source>
        <dbReference type="ARBA" id="ARBA00002494"/>
    </source>
</evidence>
<dbReference type="InterPro" id="IPR036922">
    <property type="entry name" value="Rieske_2Fe-2S_sf"/>
</dbReference>
<evidence type="ECO:0000313" key="12">
    <source>
        <dbReference type="Proteomes" id="UP000181951"/>
    </source>
</evidence>
<dbReference type="RefSeq" id="WP_069462195.1">
    <property type="nucleotide sequence ID" value="NZ_FODD01000008.1"/>
</dbReference>
<dbReference type="STRING" id="310780.SAMN05216267_100842"/>
<dbReference type="FunFam" id="2.102.10.10:FF:000016">
    <property type="entry name" value="Nitrite reductase/ring-hydroxylating ferredoxin subunit"/>
    <property type="match status" value="1"/>
</dbReference>
<keyword evidence="5" id="KW-0408">Iron</keyword>
<dbReference type="GO" id="GO:0016705">
    <property type="term" value="F:oxidoreductase activity, acting on paired donors, with incorporation or reduction of molecular oxygen"/>
    <property type="evidence" value="ECO:0007669"/>
    <property type="project" value="UniProtKB-ARBA"/>
</dbReference>
<evidence type="ECO:0000256" key="7">
    <source>
        <dbReference type="ARBA" id="ARBA00023157"/>
    </source>
</evidence>
<dbReference type="InterPro" id="IPR005805">
    <property type="entry name" value="Rieske_Fe-S_prot_C"/>
</dbReference>
<name>A0A1H8IDY5_9ACTN</name>
<dbReference type="PROSITE" id="PS51318">
    <property type="entry name" value="TAT"/>
    <property type="match status" value="1"/>
</dbReference>
<dbReference type="EMBL" id="FODD01000008">
    <property type="protein sequence ID" value="SEN67020.1"/>
    <property type="molecule type" value="Genomic_DNA"/>
</dbReference>
<evidence type="ECO:0000256" key="4">
    <source>
        <dbReference type="ARBA" id="ARBA00022723"/>
    </source>
</evidence>
<evidence type="ECO:0000313" key="11">
    <source>
        <dbReference type="EMBL" id="SEN67020.1"/>
    </source>
</evidence>
<dbReference type="GO" id="GO:0004497">
    <property type="term" value="F:monooxygenase activity"/>
    <property type="evidence" value="ECO:0007669"/>
    <property type="project" value="UniProtKB-ARBA"/>
</dbReference>
<sequence length="150" mass="14437">MSSEPTDPTTDPTARRRTVLRGAALAGAAAAAGAGLTACGAKKGSSAGPTAAADLGAASEVPVGGAKLYRDDKVLVSQPSQGAFKAFSAVCTHQGCVLDTVDGTTASCPCHGSKFDALTGAVVQGPATRALPAVPVTEAGGKLTAGPASS</sequence>
<dbReference type="Pfam" id="PF00355">
    <property type="entry name" value="Rieske"/>
    <property type="match status" value="1"/>
</dbReference>
<evidence type="ECO:0000256" key="6">
    <source>
        <dbReference type="ARBA" id="ARBA00023014"/>
    </source>
</evidence>
<keyword evidence="6" id="KW-0411">Iron-sulfur</keyword>
<evidence type="ECO:0000259" key="10">
    <source>
        <dbReference type="PROSITE" id="PS51296"/>
    </source>
</evidence>
<protein>
    <recommendedName>
        <fullName evidence="2">Cytochrome bc1 complex Rieske iron-sulfur subunit</fullName>
    </recommendedName>
    <alternativeName>
        <fullName evidence="8">Cytochrome bc1 reductase complex subunit QcrA</fullName>
    </alternativeName>
</protein>
<keyword evidence="11" id="KW-0223">Dioxygenase</keyword>
<comment type="cofactor">
    <cofactor evidence="9">
        <name>[2Fe-2S] cluster</name>
        <dbReference type="ChEBI" id="CHEBI:190135"/>
    </cofactor>
</comment>
<keyword evidence="7" id="KW-1015">Disulfide bond</keyword>
<organism evidence="11 12">
    <name type="scientific">Actinacidiphila rubida</name>
    <dbReference type="NCBI Taxonomy" id="310780"/>
    <lineage>
        <taxon>Bacteria</taxon>
        <taxon>Bacillati</taxon>
        <taxon>Actinomycetota</taxon>
        <taxon>Actinomycetes</taxon>
        <taxon>Kitasatosporales</taxon>
        <taxon>Streptomycetaceae</taxon>
        <taxon>Actinacidiphila</taxon>
    </lineage>
</organism>
<dbReference type="CDD" id="cd03467">
    <property type="entry name" value="Rieske"/>
    <property type="match status" value="1"/>
</dbReference>
<keyword evidence="12" id="KW-1185">Reference proteome</keyword>
<dbReference type="Gene3D" id="2.102.10.10">
    <property type="entry name" value="Rieske [2Fe-2S] iron-sulphur domain"/>
    <property type="match status" value="1"/>
</dbReference>
<reference evidence="11 12" key="1">
    <citation type="submission" date="2016-10" db="EMBL/GenBank/DDBJ databases">
        <authorList>
            <person name="de Groot N.N."/>
        </authorList>
    </citation>
    <scope>NUCLEOTIDE SEQUENCE [LARGE SCALE GENOMIC DNA]</scope>
    <source>
        <strain evidence="11 12">CGMCC 4.2026</strain>
    </source>
</reference>
<evidence type="ECO:0000256" key="3">
    <source>
        <dbReference type="ARBA" id="ARBA00022714"/>
    </source>
</evidence>
<proteinExistence type="predicted"/>
<dbReference type="PRINTS" id="PR00162">
    <property type="entry name" value="RIESKE"/>
</dbReference>
<dbReference type="OrthoDB" id="25106at2"/>
<keyword evidence="11" id="KW-0560">Oxidoreductase</keyword>
<keyword evidence="3" id="KW-0001">2Fe-2S</keyword>
<dbReference type="GO" id="GO:0046872">
    <property type="term" value="F:metal ion binding"/>
    <property type="evidence" value="ECO:0007669"/>
    <property type="project" value="UniProtKB-KW"/>
</dbReference>
<dbReference type="PANTHER" id="PTHR10134">
    <property type="entry name" value="CYTOCHROME B-C1 COMPLEX SUBUNIT RIESKE, MITOCHONDRIAL"/>
    <property type="match status" value="1"/>
</dbReference>